<dbReference type="InterPro" id="IPR036388">
    <property type="entry name" value="WH-like_DNA-bd_sf"/>
</dbReference>
<dbReference type="Pfam" id="PF00392">
    <property type="entry name" value="GntR"/>
    <property type="match status" value="1"/>
</dbReference>
<dbReference type="SUPFAM" id="SSF48008">
    <property type="entry name" value="GntR ligand-binding domain-like"/>
    <property type="match status" value="1"/>
</dbReference>
<dbReference type="RefSeq" id="WP_408180539.1">
    <property type="nucleotide sequence ID" value="NZ_JAQQEZ010000033.1"/>
</dbReference>
<dbReference type="Gene3D" id="1.10.10.10">
    <property type="entry name" value="Winged helix-like DNA-binding domain superfamily/Winged helix DNA-binding domain"/>
    <property type="match status" value="1"/>
</dbReference>
<name>A0ABW9B0W8_9BURK</name>
<dbReference type="SMART" id="SM00895">
    <property type="entry name" value="FCD"/>
    <property type="match status" value="1"/>
</dbReference>
<gene>
    <name evidence="5" type="ORF">PQR57_33390</name>
</gene>
<keyword evidence="1" id="KW-0805">Transcription regulation</keyword>
<dbReference type="PANTHER" id="PTHR43537:SF24">
    <property type="entry name" value="GLUCONATE OPERON TRANSCRIPTIONAL REPRESSOR"/>
    <property type="match status" value="1"/>
</dbReference>
<dbReference type="Proteomes" id="UP001629230">
    <property type="component" value="Unassembled WGS sequence"/>
</dbReference>
<evidence type="ECO:0000313" key="6">
    <source>
        <dbReference type="Proteomes" id="UP001629230"/>
    </source>
</evidence>
<dbReference type="InterPro" id="IPR036390">
    <property type="entry name" value="WH_DNA-bd_sf"/>
</dbReference>
<feature type="domain" description="HTH gntR-type" evidence="4">
    <location>
        <begin position="12"/>
        <end position="79"/>
    </location>
</feature>
<accession>A0ABW9B0W8</accession>
<sequence>MTPSPQEKKRPRTAHQYVLEALRAEILMGRMSEGKRLRQEEIASWLGVSTTPVREALRDLVTEGLIVFDAHRGAVVRGLTLDDAREIYRLRMVLEPLLIERTLALLDDAPLEHAASVHARMCATTEVDEWTRLNQEFHSVFWAPQASSRLAHILEGLRAAAMPYIALSLLYSNQAIEQSNEEHEQILSHFRARDLASAVRLNHSHLEMTLRIIERAIRVDAG</sequence>
<organism evidence="5 6">
    <name type="scientific">Paraburkholderia dipogonis</name>
    <dbReference type="NCBI Taxonomy" id="1211383"/>
    <lineage>
        <taxon>Bacteria</taxon>
        <taxon>Pseudomonadati</taxon>
        <taxon>Pseudomonadota</taxon>
        <taxon>Betaproteobacteria</taxon>
        <taxon>Burkholderiales</taxon>
        <taxon>Burkholderiaceae</taxon>
        <taxon>Paraburkholderia</taxon>
    </lineage>
</organism>
<protein>
    <submittedName>
        <fullName evidence="5">GntR family transcriptional regulator</fullName>
    </submittedName>
</protein>
<evidence type="ECO:0000259" key="4">
    <source>
        <dbReference type="PROSITE" id="PS50949"/>
    </source>
</evidence>
<proteinExistence type="predicted"/>
<comment type="caution">
    <text evidence="5">The sequence shown here is derived from an EMBL/GenBank/DDBJ whole genome shotgun (WGS) entry which is preliminary data.</text>
</comment>
<evidence type="ECO:0000256" key="1">
    <source>
        <dbReference type="ARBA" id="ARBA00023015"/>
    </source>
</evidence>
<evidence type="ECO:0000256" key="2">
    <source>
        <dbReference type="ARBA" id="ARBA00023125"/>
    </source>
</evidence>
<dbReference type="SUPFAM" id="SSF46785">
    <property type="entry name" value="Winged helix' DNA-binding domain"/>
    <property type="match status" value="1"/>
</dbReference>
<dbReference type="EMBL" id="JAQQEZ010000033">
    <property type="protein sequence ID" value="MFM0005876.1"/>
    <property type="molecule type" value="Genomic_DNA"/>
</dbReference>
<keyword evidence="6" id="KW-1185">Reference proteome</keyword>
<keyword evidence="2" id="KW-0238">DNA-binding</keyword>
<reference evidence="5 6" key="1">
    <citation type="journal article" date="2024" name="Chem. Sci.">
        <title>Discovery of megapolipeptins by genome mining of a Burkholderiales bacteria collection.</title>
        <authorList>
            <person name="Paulo B.S."/>
            <person name="Recchia M.J.J."/>
            <person name="Lee S."/>
            <person name="Fergusson C.H."/>
            <person name="Romanowski S.B."/>
            <person name="Hernandez A."/>
            <person name="Krull N."/>
            <person name="Liu D.Y."/>
            <person name="Cavanagh H."/>
            <person name="Bos A."/>
            <person name="Gray C.A."/>
            <person name="Murphy B.T."/>
            <person name="Linington R.G."/>
            <person name="Eustaquio A.S."/>
        </authorList>
    </citation>
    <scope>NUCLEOTIDE SEQUENCE [LARGE SCALE GENOMIC DNA]</scope>
    <source>
        <strain evidence="5 6">RL17-350-BIC-A</strain>
    </source>
</reference>
<dbReference type="InterPro" id="IPR011711">
    <property type="entry name" value="GntR_C"/>
</dbReference>
<dbReference type="InterPro" id="IPR000524">
    <property type="entry name" value="Tscrpt_reg_HTH_GntR"/>
</dbReference>
<dbReference type="Gene3D" id="1.20.120.530">
    <property type="entry name" value="GntR ligand-binding domain-like"/>
    <property type="match status" value="1"/>
</dbReference>
<evidence type="ECO:0000256" key="3">
    <source>
        <dbReference type="ARBA" id="ARBA00023163"/>
    </source>
</evidence>
<dbReference type="PROSITE" id="PS50949">
    <property type="entry name" value="HTH_GNTR"/>
    <property type="match status" value="1"/>
</dbReference>
<keyword evidence="3" id="KW-0804">Transcription</keyword>
<dbReference type="SMART" id="SM00345">
    <property type="entry name" value="HTH_GNTR"/>
    <property type="match status" value="1"/>
</dbReference>
<dbReference type="Pfam" id="PF07729">
    <property type="entry name" value="FCD"/>
    <property type="match status" value="1"/>
</dbReference>
<dbReference type="PANTHER" id="PTHR43537">
    <property type="entry name" value="TRANSCRIPTIONAL REGULATOR, GNTR FAMILY"/>
    <property type="match status" value="1"/>
</dbReference>
<dbReference type="CDD" id="cd07377">
    <property type="entry name" value="WHTH_GntR"/>
    <property type="match status" value="1"/>
</dbReference>
<dbReference type="InterPro" id="IPR008920">
    <property type="entry name" value="TF_FadR/GntR_C"/>
</dbReference>
<evidence type="ECO:0000313" key="5">
    <source>
        <dbReference type="EMBL" id="MFM0005876.1"/>
    </source>
</evidence>